<accession>A0A2Z4JC84</accession>
<proteinExistence type="predicted"/>
<keyword evidence="5" id="KW-1185">Reference proteome</keyword>
<keyword evidence="1" id="KW-0547">Nucleotide-binding</keyword>
<feature type="domain" description="HTH luxR-type" evidence="3">
    <location>
        <begin position="861"/>
        <end position="926"/>
    </location>
</feature>
<dbReference type="Pfam" id="PF13191">
    <property type="entry name" value="AAA_16"/>
    <property type="match status" value="1"/>
</dbReference>
<dbReference type="Gene3D" id="3.40.50.300">
    <property type="entry name" value="P-loop containing nucleotide triphosphate hydrolases"/>
    <property type="match status" value="1"/>
</dbReference>
<dbReference type="AlphaFoldDB" id="A0A2Z4JC84"/>
<gene>
    <name evidence="4" type="ORF">DN051_39530</name>
</gene>
<evidence type="ECO:0000256" key="1">
    <source>
        <dbReference type="ARBA" id="ARBA00022741"/>
    </source>
</evidence>
<dbReference type="SUPFAM" id="SSF52540">
    <property type="entry name" value="P-loop containing nucleoside triphosphate hydrolases"/>
    <property type="match status" value="1"/>
</dbReference>
<organism evidence="4 5">
    <name type="scientific">Streptomyces cadmiisoli</name>
    <dbReference type="NCBI Taxonomy" id="2184053"/>
    <lineage>
        <taxon>Bacteria</taxon>
        <taxon>Bacillati</taxon>
        <taxon>Actinomycetota</taxon>
        <taxon>Actinomycetes</taxon>
        <taxon>Kitasatosporales</taxon>
        <taxon>Streptomycetaceae</taxon>
        <taxon>Streptomyces</taxon>
        <taxon>Streptomyces aurantiacus group</taxon>
    </lineage>
</organism>
<protein>
    <submittedName>
        <fullName evidence="4">LuxR family transcriptional regulator</fullName>
    </submittedName>
</protein>
<dbReference type="CDD" id="cd06170">
    <property type="entry name" value="LuxR_C_like"/>
    <property type="match status" value="1"/>
</dbReference>
<dbReference type="InterPro" id="IPR027417">
    <property type="entry name" value="P-loop_NTPase"/>
</dbReference>
<evidence type="ECO:0000256" key="2">
    <source>
        <dbReference type="ARBA" id="ARBA00022840"/>
    </source>
</evidence>
<sequence>MTGPDTVDNSTATGLFGREDDLQHIRRLLGIGAGGGALLLSGDAGIGKTAVLDAMAAAARAEGAQVLRAAGVEFEAKYDYSGLNQLLFPFQDTLRTLEAPFRDALLVALGFESGLPPPQLMVSNAVLLHLRAIAGDAPLLMVVDDFPWLDRASADVLGFVARRLAGTQIGVLAAARSESLSLYDNGALPEYRLQPLDQRASAHLIATRHPNLVASARHRLMTVAKGNPLALLELSSVLPTMREPALGEASAVLPLSRRLETVFGSRIIVLPRPTQSLLLLAALEPTGDLAVMQAAARQANNGYGLDDLAPAERAQLVYIDERRRLRFRHPLIRSAAVEGSTSTARRAVHAALAQALTDQPERQAWHLGEATVEPNEDVAALMERAARITLRRGDGVGSMRTLMRSAELTPHGSDRARRLAEAAYIGAESTGALTSAQRLLDDARHTASDLTSLHAAAAAAHLILNSDGDVDMAHRLLVHAIENGNHAYDAADTALIDALCTLALVAFFGARQDLWKPYYQAVKKLTPRPPAVLAALGKTFSDPARTGGEATKELDELIEALPNVPDPVEVARAGSAAVYADRVGDLREAQWRLVRMGRDGGPARRYMSGLMHLCLDDFLTGEWNEAASLADEGFQLCESHGYTAFAWYFLYVHALLAAARGETDEAEETAERIIRWAIPRKVSCAAHFGHHAAALAALGRGDFAGAYEHANAVSPAGTLASHAPHALWVTMDLVEAAVRTNRHTEAAAHVRAMREANLPSLSSRHALLTEASAAVSSIDDEQALQLFVKALAIPGAARWQFDMARVQLFYGERLRRVRATTDSRAPLKAALGTFRHLGALPWAARAEAELRAAGGVTRPLAAASTQVLTPQEMAIARLAATGLTNKQIAQRLFLSHRTVGAHLYQIYPKLGITSRGMLRDALQGRAASDSPHTPG</sequence>
<dbReference type="Proteomes" id="UP000249616">
    <property type="component" value="Chromosome"/>
</dbReference>
<dbReference type="InterPro" id="IPR041664">
    <property type="entry name" value="AAA_16"/>
</dbReference>
<dbReference type="GO" id="GO:0005737">
    <property type="term" value="C:cytoplasm"/>
    <property type="evidence" value="ECO:0007669"/>
    <property type="project" value="TreeGrafter"/>
</dbReference>
<dbReference type="Gene3D" id="1.10.10.10">
    <property type="entry name" value="Winged helix-like DNA-binding domain superfamily/Winged helix DNA-binding domain"/>
    <property type="match status" value="1"/>
</dbReference>
<dbReference type="GO" id="GO:0004016">
    <property type="term" value="F:adenylate cyclase activity"/>
    <property type="evidence" value="ECO:0007669"/>
    <property type="project" value="TreeGrafter"/>
</dbReference>
<dbReference type="PRINTS" id="PR00038">
    <property type="entry name" value="HTHLUXR"/>
</dbReference>
<dbReference type="SUPFAM" id="SSF46894">
    <property type="entry name" value="C-terminal effector domain of the bipartite response regulators"/>
    <property type="match status" value="1"/>
</dbReference>
<dbReference type="PANTHER" id="PTHR16305">
    <property type="entry name" value="TESTICULAR SOLUBLE ADENYLYL CYCLASE"/>
    <property type="match status" value="1"/>
</dbReference>
<dbReference type="SMART" id="SM00421">
    <property type="entry name" value="HTH_LUXR"/>
    <property type="match status" value="1"/>
</dbReference>
<reference evidence="4 5" key="1">
    <citation type="journal article" date="2019" name="Int. J. Syst. Evol. Microbiol.">
        <title>Streptomyces cadmiisoli sp. nov., a novel actinomycete isolated from cadmium-contaminated soil.</title>
        <authorList>
            <person name="Li K."/>
            <person name="Tang X."/>
            <person name="Zhao J."/>
            <person name="Guo Y."/>
            <person name="Tang Y."/>
            <person name="Gao J."/>
        </authorList>
    </citation>
    <scope>NUCLEOTIDE SEQUENCE [LARGE SCALE GENOMIC DNA]</scope>
    <source>
        <strain evidence="4 5">ZFG47</strain>
    </source>
</reference>
<dbReference type="GO" id="GO:0006355">
    <property type="term" value="P:regulation of DNA-templated transcription"/>
    <property type="evidence" value="ECO:0007669"/>
    <property type="project" value="InterPro"/>
</dbReference>
<dbReference type="InterPro" id="IPR036388">
    <property type="entry name" value="WH-like_DNA-bd_sf"/>
</dbReference>
<dbReference type="PANTHER" id="PTHR16305:SF35">
    <property type="entry name" value="TRANSCRIPTIONAL ACTIVATOR DOMAIN"/>
    <property type="match status" value="1"/>
</dbReference>
<name>A0A2Z4JC84_9ACTN</name>
<dbReference type="KEGG" id="scad:DN051_39530"/>
<evidence type="ECO:0000313" key="5">
    <source>
        <dbReference type="Proteomes" id="UP000249616"/>
    </source>
</evidence>
<dbReference type="Pfam" id="PF00196">
    <property type="entry name" value="GerE"/>
    <property type="match status" value="1"/>
</dbReference>
<dbReference type="GO" id="GO:0005524">
    <property type="term" value="F:ATP binding"/>
    <property type="evidence" value="ECO:0007669"/>
    <property type="project" value="UniProtKB-KW"/>
</dbReference>
<dbReference type="InterPro" id="IPR000792">
    <property type="entry name" value="Tscrpt_reg_LuxR_C"/>
</dbReference>
<dbReference type="RefSeq" id="WP_112441778.1">
    <property type="nucleotide sequence ID" value="NZ_CP030073.1"/>
</dbReference>
<evidence type="ECO:0000259" key="3">
    <source>
        <dbReference type="PROSITE" id="PS50043"/>
    </source>
</evidence>
<dbReference type="GO" id="GO:0003677">
    <property type="term" value="F:DNA binding"/>
    <property type="evidence" value="ECO:0007669"/>
    <property type="project" value="InterPro"/>
</dbReference>
<dbReference type="InterPro" id="IPR016032">
    <property type="entry name" value="Sig_transdc_resp-reg_C-effctor"/>
</dbReference>
<evidence type="ECO:0000313" key="4">
    <source>
        <dbReference type="EMBL" id="AWW41963.1"/>
    </source>
</evidence>
<dbReference type="PROSITE" id="PS50043">
    <property type="entry name" value="HTH_LUXR_2"/>
    <property type="match status" value="1"/>
</dbReference>
<keyword evidence="2" id="KW-0067">ATP-binding</keyword>
<dbReference type="EMBL" id="CP030073">
    <property type="protein sequence ID" value="AWW41963.1"/>
    <property type="molecule type" value="Genomic_DNA"/>
</dbReference>